<accession>A0A9W3CP65</accession>
<dbReference type="InterPro" id="IPR036047">
    <property type="entry name" value="F-box-like_dom_sf"/>
</dbReference>
<dbReference type="RefSeq" id="XP_018475630.2">
    <property type="nucleotide sequence ID" value="XM_018620128.2"/>
</dbReference>
<gene>
    <name evidence="3" type="primary">LOC130502657</name>
</gene>
<dbReference type="Proteomes" id="UP000504610">
    <property type="component" value="Unplaced"/>
</dbReference>
<dbReference type="InterPro" id="IPR017451">
    <property type="entry name" value="F-box-assoc_interact_dom"/>
</dbReference>
<dbReference type="CDD" id="cd22157">
    <property type="entry name" value="F-box_AtFBW1-like"/>
    <property type="match status" value="1"/>
</dbReference>
<dbReference type="KEGG" id="rsz:108846952"/>
<protein>
    <submittedName>
        <fullName evidence="3">F-box protein At4g38870</fullName>
    </submittedName>
</protein>
<evidence type="ECO:0000313" key="2">
    <source>
        <dbReference type="Proteomes" id="UP000504610"/>
    </source>
</evidence>
<organism evidence="2 3">
    <name type="scientific">Raphanus sativus</name>
    <name type="common">Radish</name>
    <name type="synonym">Raphanus raphanistrum var. sativus</name>
    <dbReference type="NCBI Taxonomy" id="3726"/>
    <lineage>
        <taxon>Eukaryota</taxon>
        <taxon>Viridiplantae</taxon>
        <taxon>Streptophyta</taxon>
        <taxon>Embryophyta</taxon>
        <taxon>Tracheophyta</taxon>
        <taxon>Spermatophyta</taxon>
        <taxon>Magnoliopsida</taxon>
        <taxon>eudicotyledons</taxon>
        <taxon>Gunneridae</taxon>
        <taxon>Pentapetalae</taxon>
        <taxon>rosids</taxon>
        <taxon>malvids</taxon>
        <taxon>Brassicales</taxon>
        <taxon>Brassicaceae</taxon>
        <taxon>Brassiceae</taxon>
        <taxon>Raphanus</taxon>
    </lineage>
</organism>
<sequence length="369" mass="42044">METQTMMKLTNVNMKSDSLPVDLVMEILKRLPVKTLIRFLSVSKLWASTIRSRDFMKLFLNVSLTRPKGLLFLFRHGYCGLALYPKTHEPSSFTTFHVSFHSSQWSTVSPSVHGLICYAQATTLVIYNPCTRRSIALPEIDTWRRPIRYYLGHDPMENDYKVLCAMLGGTRDLVKEFRVLTLGTESSWKMIENNLISHAPFGRELCINGVLYYQGTDARTYDLTIVSFNVRSEKIYPIKGPSGSSVFMHFESSKLISYEEKLAVLFFAKDVRLCVLEDAAKEEWSMKTFVLSTAISALNGYGNSRSTVTDTGEIITAPRFLHASVVNLDYYDMKTSSERTVYILGNKTEDTVYYVESLSSNLVENLMFL</sequence>
<dbReference type="SUPFAM" id="SSF81383">
    <property type="entry name" value="F-box domain"/>
    <property type="match status" value="1"/>
</dbReference>
<dbReference type="RefSeq" id="XP_056853403.1">
    <property type="nucleotide sequence ID" value="XM_056997423.1"/>
</dbReference>
<dbReference type="Pfam" id="PF00646">
    <property type="entry name" value="F-box"/>
    <property type="match status" value="1"/>
</dbReference>
<evidence type="ECO:0000313" key="3">
    <source>
        <dbReference type="RefSeq" id="XP_056853403.1"/>
    </source>
</evidence>
<reference evidence="3" key="1">
    <citation type="submission" date="2025-08" db="UniProtKB">
        <authorList>
            <consortium name="RefSeq"/>
        </authorList>
    </citation>
    <scope>IDENTIFICATION</scope>
    <source>
        <tissue evidence="3">Leaf</tissue>
    </source>
</reference>
<dbReference type="AlphaFoldDB" id="A0A9W3CP65"/>
<feature type="domain" description="F-box" evidence="1">
    <location>
        <begin position="13"/>
        <end position="62"/>
    </location>
</feature>
<dbReference type="SMART" id="SM00256">
    <property type="entry name" value="FBOX"/>
    <property type="match status" value="1"/>
</dbReference>
<dbReference type="OrthoDB" id="1077884at2759"/>
<dbReference type="InterPro" id="IPR001810">
    <property type="entry name" value="F-box_dom"/>
</dbReference>
<evidence type="ECO:0000259" key="1">
    <source>
        <dbReference type="PROSITE" id="PS50181"/>
    </source>
</evidence>
<dbReference type="GeneID" id="130502657"/>
<keyword evidence="2" id="KW-1185">Reference proteome</keyword>
<dbReference type="PANTHER" id="PTHR31111:SF132">
    <property type="entry name" value="F-BOX ASSOCIATED UBIQUITINATION EFFECTOR FAMILY PROTEIN-RELATED"/>
    <property type="match status" value="1"/>
</dbReference>
<proteinExistence type="predicted"/>
<dbReference type="InterPro" id="IPR013187">
    <property type="entry name" value="F-box-assoc_dom_typ3"/>
</dbReference>
<name>A0A9W3CP65_RAPSA</name>
<dbReference type="PROSITE" id="PS50181">
    <property type="entry name" value="FBOX"/>
    <property type="match status" value="1"/>
</dbReference>
<dbReference type="PANTHER" id="PTHR31111">
    <property type="entry name" value="BNAA05G37150D PROTEIN-RELATED"/>
    <property type="match status" value="1"/>
</dbReference>
<dbReference type="KEGG" id="rsz:130502657"/>
<dbReference type="Pfam" id="PF08268">
    <property type="entry name" value="FBA_3"/>
    <property type="match status" value="1"/>
</dbReference>
<dbReference type="Gene3D" id="1.20.1280.50">
    <property type="match status" value="1"/>
</dbReference>
<dbReference type="NCBIfam" id="TIGR01640">
    <property type="entry name" value="F_box_assoc_1"/>
    <property type="match status" value="1"/>
</dbReference>